<dbReference type="EMBL" id="CP002581">
    <property type="protein sequence ID" value="AJK49213.1"/>
    <property type="molecule type" value="Genomic_DNA"/>
</dbReference>
<name>A0A0B6S0N0_BURPL</name>
<feature type="transmembrane region" description="Helical" evidence="6">
    <location>
        <begin position="225"/>
        <end position="251"/>
    </location>
</feature>
<comment type="similarity">
    <text evidence="2">Belongs to the EamA transporter family.</text>
</comment>
<dbReference type="Proteomes" id="UP000031838">
    <property type="component" value="Chromosome 2"/>
</dbReference>
<keyword evidence="9" id="KW-1185">Reference proteome</keyword>
<evidence type="ECO:0000259" key="7">
    <source>
        <dbReference type="Pfam" id="PF00892"/>
    </source>
</evidence>
<evidence type="ECO:0000256" key="4">
    <source>
        <dbReference type="ARBA" id="ARBA00022989"/>
    </source>
</evidence>
<proteinExistence type="inferred from homology"/>
<evidence type="ECO:0000256" key="2">
    <source>
        <dbReference type="ARBA" id="ARBA00007362"/>
    </source>
</evidence>
<evidence type="ECO:0000313" key="9">
    <source>
        <dbReference type="Proteomes" id="UP000031838"/>
    </source>
</evidence>
<evidence type="ECO:0000256" key="6">
    <source>
        <dbReference type="SAM" id="Phobius"/>
    </source>
</evidence>
<dbReference type="InterPro" id="IPR050638">
    <property type="entry name" value="AA-Vitamin_Transporters"/>
</dbReference>
<feature type="transmembrane region" description="Helical" evidence="6">
    <location>
        <begin position="80"/>
        <end position="97"/>
    </location>
</feature>
<organism evidence="8 9">
    <name type="scientific">Burkholderia plantarii</name>
    <dbReference type="NCBI Taxonomy" id="41899"/>
    <lineage>
        <taxon>Bacteria</taxon>
        <taxon>Pseudomonadati</taxon>
        <taxon>Pseudomonadota</taxon>
        <taxon>Betaproteobacteria</taxon>
        <taxon>Burkholderiales</taxon>
        <taxon>Burkholderiaceae</taxon>
        <taxon>Burkholderia</taxon>
    </lineage>
</organism>
<feature type="transmembrane region" description="Helical" evidence="6">
    <location>
        <begin position="49"/>
        <end position="68"/>
    </location>
</feature>
<feature type="transmembrane region" description="Helical" evidence="6">
    <location>
        <begin position="193"/>
        <end position="213"/>
    </location>
</feature>
<protein>
    <submittedName>
        <fullName evidence="8">Putative integral membrane protein DUF6 family</fullName>
    </submittedName>
</protein>
<dbReference type="SUPFAM" id="SSF103481">
    <property type="entry name" value="Multidrug resistance efflux transporter EmrE"/>
    <property type="match status" value="2"/>
</dbReference>
<dbReference type="InterPro" id="IPR000620">
    <property type="entry name" value="EamA_dom"/>
</dbReference>
<dbReference type="PANTHER" id="PTHR32322:SF2">
    <property type="entry name" value="EAMA DOMAIN-CONTAINING PROTEIN"/>
    <property type="match status" value="1"/>
</dbReference>
<keyword evidence="5 6" id="KW-0472">Membrane</keyword>
<dbReference type="KEGG" id="bgp:BGL_2c11350"/>
<dbReference type="PANTHER" id="PTHR32322">
    <property type="entry name" value="INNER MEMBRANE TRANSPORTER"/>
    <property type="match status" value="1"/>
</dbReference>
<dbReference type="Pfam" id="PF00892">
    <property type="entry name" value="EamA"/>
    <property type="match status" value="2"/>
</dbReference>
<feature type="domain" description="EamA" evidence="7">
    <location>
        <begin position="167"/>
        <end position="302"/>
    </location>
</feature>
<feature type="transmembrane region" description="Helical" evidence="6">
    <location>
        <begin position="103"/>
        <end position="127"/>
    </location>
</feature>
<dbReference type="GO" id="GO:0016020">
    <property type="term" value="C:membrane"/>
    <property type="evidence" value="ECO:0007669"/>
    <property type="project" value="UniProtKB-SubCell"/>
</dbReference>
<feature type="transmembrane region" description="Helical" evidence="6">
    <location>
        <begin position="139"/>
        <end position="159"/>
    </location>
</feature>
<evidence type="ECO:0000256" key="5">
    <source>
        <dbReference type="ARBA" id="ARBA00023136"/>
    </source>
</evidence>
<sequence>MTSASTPNPGGAAVLRDLSRLPLPVLEALMVVTWSSGFVGMRFSAGQAPIFLVMSWRLIAVSVCLLPFVVREIGRAPATVLLRQAGIGVLAMAGYLIGVSKGIALGVPAGLAALIADLLPLGTVVVSTFALRERHPRRVWAGLALGLAGTLVVCRDAVALGVAPVWAYALPVAGMASLAVATVWQQRASRRQAVLSPLGTLWLQCAVSCPVFVGLQAVQGRLLPIVSAGFAASVAWTVILATLGGCGLYWACLRRSSPSRVTSVLFLSPPVTFIWAWAMFGEPLSWPMLAGTAISGLGVLLMAGRGAGGGAH</sequence>
<feature type="domain" description="EamA" evidence="7">
    <location>
        <begin position="29"/>
        <end position="153"/>
    </location>
</feature>
<gene>
    <name evidence="8" type="ORF">BGL_2c11350</name>
</gene>
<reference evidence="8 9" key="2">
    <citation type="journal article" date="2016" name="Appl. Microbiol. Biotechnol.">
        <title>Mutations improving production and secretion of extracellular lipase by Burkholderia glumae PG1.</title>
        <authorList>
            <person name="Knapp A."/>
            <person name="Voget S."/>
            <person name="Gao R."/>
            <person name="Zaburannyi N."/>
            <person name="Krysciak D."/>
            <person name="Breuer M."/>
            <person name="Hauer B."/>
            <person name="Streit W.R."/>
            <person name="Muller R."/>
            <person name="Daniel R."/>
            <person name="Jaeger K.E."/>
        </authorList>
    </citation>
    <scope>NUCLEOTIDE SEQUENCE [LARGE SCALE GENOMIC DNA]</scope>
    <source>
        <strain evidence="8 9">PG1</strain>
    </source>
</reference>
<dbReference type="HOGENOM" id="CLU_033863_10_1_4"/>
<reference evidence="9" key="1">
    <citation type="submission" date="2011-03" db="EMBL/GenBank/DDBJ databases">
        <authorList>
            <person name="Voget S."/>
            <person name="Streit W.R."/>
            <person name="Jaeger K.E."/>
            <person name="Daniel R."/>
        </authorList>
    </citation>
    <scope>NUCLEOTIDE SEQUENCE [LARGE SCALE GENOMIC DNA]</scope>
    <source>
        <strain evidence="9">PG1</strain>
    </source>
</reference>
<feature type="transmembrane region" description="Helical" evidence="6">
    <location>
        <begin position="165"/>
        <end position="184"/>
    </location>
</feature>
<evidence type="ECO:0000256" key="1">
    <source>
        <dbReference type="ARBA" id="ARBA00004141"/>
    </source>
</evidence>
<keyword evidence="4 6" id="KW-1133">Transmembrane helix</keyword>
<dbReference type="AlphaFoldDB" id="A0A0B6S0N0"/>
<feature type="transmembrane region" description="Helical" evidence="6">
    <location>
        <begin position="263"/>
        <end position="280"/>
    </location>
</feature>
<accession>A0A0B6S0N0</accession>
<dbReference type="InterPro" id="IPR037185">
    <property type="entry name" value="EmrE-like"/>
</dbReference>
<evidence type="ECO:0000256" key="3">
    <source>
        <dbReference type="ARBA" id="ARBA00022692"/>
    </source>
</evidence>
<comment type="subcellular location">
    <subcellularLocation>
        <location evidence="1">Membrane</location>
        <topology evidence="1">Multi-pass membrane protein</topology>
    </subcellularLocation>
</comment>
<evidence type="ECO:0000313" key="8">
    <source>
        <dbReference type="EMBL" id="AJK49213.1"/>
    </source>
</evidence>
<keyword evidence="3 6" id="KW-0812">Transmembrane</keyword>
<feature type="transmembrane region" description="Helical" evidence="6">
    <location>
        <begin position="286"/>
        <end position="304"/>
    </location>
</feature>